<reference evidence="9 10" key="1">
    <citation type="submission" date="2015-02" db="EMBL/GenBank/DDBJ databases">
        <title>Single-cell genomics of uncultivated deep-branching MTB reveals a conserved set of magnetosome genes.</title>
        <authorList>
            <person name="Kolinko S."/>
            <person name="Richter M."/>
            <person name="Glockner F.O."/>
            <person name="Brachmann A."/>
            <person name="Schuler D."/>
        </authorList>
    </citation>
    <scope>NUCLEOTIDE SEQUENCE [LARGE SCALE GENOMIC DNA]</scope>
    <source>
        <strain evidence="9">TM-1</strain>
    </source>
</reference>
<keyword evidence="10" id="KW-1185">Reference proteome</keyword>
<dbReference type="Gene3D" id="3.90.550.10">
    <property type="entry name" value="Spore Coat Polysaccharide Biosynthesis Protein SpsA, Chain A"/>
    <property type="match status" value="1"/>
</dbReference>
<dbReference type="AlphaFoldDB" id="A0A0F3GYU5"/>
<feature type="transmembrane region" description="Helical" evidence="7">
    <location>
        <begin position="280"/>
        <end position="298"/>
    </location>
</feature>
<accession>A0A0F3GYU5</accession>
<name>A0A0F3GYU5_9BACT</name>
<dbReference type="GO" id="GO:0016757">
    <property type="term" value="F:glycosyltransferase activity"/>
    <property type="evidence" value="ECO:0007669"/>
    <property type="project" value="UniProtKB-KW"/>
</dbReference>
<dbReference type="CDD" id="cd04187">
    <property type="entry name" value="DPM1_like_bac"/>
    <property type="match status" value="1"/>
</dbReference>
<dbReference type="Proteomes" id="UP000033423">
    <property type="component" value="Unassembled WGS sequence"/>
</dbReference>
<dbReference type="InterPro" id="IPR050256">
    <property type="entry name" value="Glycosyltransferase_2"/>
</dbReference>
<keyword evidence="5 7" id="KW-1133">Transmembrane helix</keyword>
<dbReference type="PANTHER" id="PTHR48090">
    <property type="entry name" value="UNDECAPRENYL-PHOSPHATE 4-DEOXY-4-FORMAMIDO-L-ARABINOSE TRANSFERASE-RELATED"/>
    <property type="match status" value="1"/>
</dbReference>
<dbReference type="InterPro" id="IPR001173">
    <property type="entry name" value="Glyco_trans_2-like"/>
</dbReference>
<evidence type="ECO:0000256" key="5">
    <source>
        <dbReference type="ARBA" id="ARBA00022989"/>
    </source>
</evidence>
<feature type="transmembrane region" description="Helical" evidence="7">
    <location>
        <begin position="240"/>
        <end position="260"/>
    </location>
</feature>
<evidence type="ECO:0000256" key="7">
    <source>
        <dbReference type="SAM" id="Phobius"/>
    </source>
</evidence>
<dbReference type="SUPFAM" id="SSF53448">
    <property type="entry name" value="Nucleotide-diphospho-sugar transferases"/>
    <property type="match status" value="1"/>
</dbReference>
<dbReference type="EMBL" id="LACI01000330">
    <property type="protein sequence ID" value="KJU87081.1"/>
    <property type="molecule type" value="Genomic_DNA"/>
</dbReference>
<keyword evidence="3" id="KW-0808">Transferase</keyword>
<dbReference type="PANTHER" id="PTHR48090:SF1">
    <property type="entry name" value="PROPHAGE BACTOPRENOL GLUCOSYL TRANSFERASE HOMOLOG"/>
    <property type="match status" value="1"/>
</dbReference>
<organism evidence="9 10">
    <name type="scientific">Candidatus Magnetobacterium bavaricum</name>
    <dbReference type="NCBI Taxonomy" id="29290"/>
    <lineage>
        <taxon>Bacteria</taxon>
        <taxon>Pseudomonadati</taxon>
        <taxon>Nitrospirota</taxon>
        <taxon>Thermodesulfovibrionia</taxon>
        <taxon>Thermodesulfovibrionales</taxon>
        <taxon>Candidatus Magnetobacteriaceae</taxon>
        <taxon>Candidatus Magnetobacterium</taxon>
    </lineage>
</organism>
<dbReference type="GO" id="GO:0005886">
    <property type="term" value="C:plasma membrane"/>
    <property type="evidence" value="ECO:0007669"/>
    <property type="project" value="TreeGrafter"/>
</dbReference>
<feature type="domain" description="Glycosyltransferase 2-like" evidence="8">
    <location>
        <begin position="12"/>
        <end position="177"/>
    </location>
</feature>
<evidence type="ECO:0000313" key="9">
    <source>
        <dbReference type="EMBL" id="KJU87081.1"/>
    </source>
</evidence>
<comment type="caution">
    <text evidence="9">The sequence shown here is derived from an EMBL/GenBank/DDBJ whole genome shotgun (WGS) entry which is preliminary data.</text>
</comment>
<keyword evidence="2" id="KW-0328">Glycosyltransferase</keyword>
<gene>
    <name evidence="9" type="ORF">MBAV_000733</name>
</gene>
<evidence type="ECO:0000259" key="8">
    <source>
        <dbReference type="Pfam" id="PF00535"/>
    </source>
</evidence>
<proteinExistence type="predicted"/>
<comment type="subcellular location">
    <subcellularLocation>
        <location evidence="1">Membrane</location>
        <topology evidence="1">Multi-pass membrane protein</topology>
    </subcellularLocation>
</comment>
<evidence type="ECO:0000256" key="1">
    <source>
        <dbReference type="ARBA" id="ARBA00004141"/>
    </source>
</evidence>
<sequence>MAVVEMEKKLLSVVVPCFNEELVIGQTNTRVMALLSGFLEKKLITDFEILYVNDGSADATLEMLRELASKEKRIKVISLSGNFGHQAALTAGLYNCSGDIAVSLDADLQDPPEVIEAMIERYNSGDDIVYGVRSNRQQDSFFKRFTAQFFYRLMAFMGVNIVYNHADFRLMSRAVISEFKKYGETNRFLRGIFPSMGFRQGVVEYAREKRFAGTTKYPLRKMLMFAVEGITSFSNFPLRLSFLLGFINFVAALMLVVWTLATKLKGAAIPGWASTVLPLYLFGGIQLMFIGILSEYVGKIYMEVKRRPLFIIKETYNLSNAKKTFTRRHNVQQKKGV</sequence>
<evidence type="ECO:0000256" key="6">
    <source>
        <dbReference type="ARBA" id="ARBA00023136"/>
    </source>
</evidence>
<dbReference type="InterPro" id="IPR029044">
    <property type="entry name" value="Nucleotide-diphossugar_trans"/>
</dbReference>
<keyword evidence="4 7" id="KW-0812">Transmembrane</keyword>
<dbReference type="PATRIC" id="fig|29290.4.peg.966"/>
<dbReference type="Pfam" id="PF00535">
    <property type="entry name" value="Glycos_transf_2"/>
    <property type="match status" value="1"/>
</dbReference>
<evidence type="ECO:0000313" key="10">
    <source>
        <dbReference type="Proteomes" id="UP000033423"/>
    </source>
</evidence>
<protein>
    <submittedName>
        <fullName evidence="9">Ribonuclease III</fullName>
    </submittedName>
</protein>
<evidence type="ECO:0000256" key="4">
    <source>
        <dbReference type="ARBA" id="ARBA00022692"/>
    </source>
</evidence>
<keyword evidence="6 7" id="KW-0472">Membrane</keyword>
<evidence type="ECO:0000256" key="2">
    <source>
        <dbReference type="ARBA" id="ARBA00022676"/>
    </source>
</evidence>
<evidence type="ECO:0000256" key="3">
    <source>
        <dbReference type="ARBA" id="ARBA00022679"/>
    </source>
</evidence>